<feature type="region of interest" description="Disordered" evidence="1">
    <location>
        <begin position="60"/>
        <end position="125"/>
    </location>
</feature>
<dbReference type="HOGENOM" id="CLU_891941_0_0_1"/>
<evidence type="ECO:0000313" key="2">
    <source>
        <dbReference type="EMBL" id="EJT52440.1"/>
    </source>
</evidence>
<protein>
    <submittedName>
        <fullName evidence="2">Uncharacterized protein</fullName>
    </submittedName>
</protein>
<feature type="compositionally biased region" description="Low complexity" evidence="1">
    <location>
        <begin position="62"/>
        <end position="83"/>
    </location>
</feature>
<dbReference type="GeneID" id="25987469"/>
<proteinExistence type="predicted"/>
<dbReference type="VEuPathDB" id="FungiDB:A1Q1_03956"/>
<organism evidence="2 3">
    <name type="scientific">Trichosporon asahii var. asahii (strain ATCC 90039 / CBS 2479 / JCM 2466 / KCTC 7840 / NBRC 103889/ NCYC 2677 / UAMH 7654)</name>
    <name type="common">Yeast</name>
    <dbReference type="NCBI Taxonomy" id="1186058"/>
    <lineage>
        <taxon>Eukaryota</taxon>
        <taxon>Fungi</taxon>
        <taxon>Dikarya</taxon>
        <taxon>Basidiomycota</taxon>
        <taxon>Agaricomycotina</taxon>
        <taxon>Tremellomycetes</taxon>
        <taxon>Trichosporonales</taxon>
        <taxon>Trichosporonaceae</taxon>
        <taxon>Trichosporon</taxon>
    </lineage>
</organism>
<reference evidence="2 3" key="1">
    <citation type="journal article" date="2012" name="Eukaryot. Cell">
        <title>Draft genome sequence of CBS 2479, the standard type strain of Trichosporon asahii.</title>
        <authorList>
            <person name="Yang R.Y."/>
            <person name="Li H.T."/>
            <person name="Zhu H."/>
            <person name="Zhou G.P."/>
            <person name="Wang M."/>
            <person name="Wang L."/>
        </authorList>
    </citation>
    <scope>NUCLEOTIDE SEQUENCE [LARGE SCALE GENOMIC DNA]</scope>
    <source>
        <strain evidence="3">ATCC 90039 / CBS 2479 / JCM 2466 / KCTC 7840 / NCYC 2677 / UAMH 7654</strain>
    </source>
</reference>
<comment type="caution">
    <text evidence="2">The sequence shown here is derived from an EMBL/GenBank/DDBJ whole genome shotgun (WGS) entry which is preliminary data.</text>
</comment>
<gene>
    <name evidence="2" type="ORF">A1Q1_03956</name>
</gene>
<sequence>MVTIPPPPVAGDDRRSVSVPNRAHAFHGVAGGSARPGHFGHHFAPTCFDIAPVRRRRLPIQRSESSSASPTPPSASSGSSSRSPRSDQGRLSSSPTTSISLSTSPYPSSQHTNSPQSGAGTPSWSASSGSIALASFGKRSASASGSNAPAQPVLRSGVDLTSHYRNYVRALNTRTFDLICRYVATRVTHNGVTMGHAEFCSLIPPGAVFMPEDIIVDFTNRTVAARLYVEYPCTTGCTTLWGVAPFAADGEEERGRTECRRKICQVDEMAFYRFDEEWRIESVNVMVASRNPIRSGSGSDDDYRERARSGSM</sequence>
<dbReference type="AlphaFoldDB" id="J4UKM4"/>
<evidence type="ECO:0000256" key="1">
    <source>
        <dbReference type="SAM" id="MobiDB-lite"/>
    </source>
</evidence>
<dbReference type="RefSeq" id="XP_014183807.1">
    <property type="nucleotide sequence ID" value="XM_014328332.1"/>
</dbReference>
<feature type="compositionally biased region" description="Polar residues" evidence="1">
    <location>
        <begin position="110"/>
        <end position="125"/>
    </location>
</feature>
<dbReference type="OrthoDB" id="2830113at2759"/>
<accession>J4UKM4</accession>
<dbReference type="KEGG" id="tasa:A1Q1_03956"/>
<name>J4UKM4_TRIAS</name>
<evidence type="ECO:0000313" key="3">
    <source>
        <dbReference type="Proteomes" id="UP000002748"/>
    </source>
</evidence>
<dbReference type="Gene3D" id="3.10.450.50">
    <property type="match status" value="1"/>
</dbReference>
<dbReference type="Proteomes" id="UP000002748">
    <property type="component" value="Unassembled WGS sequence"/>
</dbReference>
<dbReference type="EMBL" id="ALBS01000025">
    <property type="protein sequence ID" value="EJT52440.1"/>
    <property type="molecule type" value="Genomic_DNA"/>
</dbReference>
<feature type="compositionally biased region" description="Low complexity" evidence="1">
    <location>
        <begin position="92"/>
        <end position="109"/>
    </location>
</feature>